<feature type="signal peptide" evidence="1">
    <location>
        <begin position="1"/>
        <end position="23"/>
    </location>
</feature>
<evidence type="ECO:0000313" key="3">
    <source>
        <dbReference type="Proteomes" id="UP000280307"/>
    </source>
</evidence>
<evidence type="ECO:0000256" key="1">
    <source>
        <dbReference type="SAM" id="SignalP"/>
    </source>
</evidence>
<dbReference type="AlphaFoldDB" id="A0A426U837"/>
<dbReference type="EMBL" id="RSAS01000128">
    <property type="protein sequence ID" value="RRR76276.1"/>
    <property type="molecule type" value="Genomic_DNA"/>
</dbReference>
<feature type="chain" id="PRO_5019000032" description="Carboxypeptidase regulatory-like domain-containing protein" evidence="1">
    <location>
        <begin position="24"/>
        <end position="941"/>
    </location>
</feature>
<protein>
    <recommendedName>
        <fullName evidence="4">Carboxypeptidase regulatory-like domain-containing protein</fullName>
    </recommendedName>
</protein>
<dbReference type="PANTHER" id="PTHR37835:SF1">
    <property type="entry name" value="ALPHA-CLOSTRIPAIN"/>
    <property type="match status" value="1"/>
</dbReference>
<proteinExistence type="predicted"/>
<reference evidence="2 3" key="1">
    <citation type="submission" date="2018-12" db="EMBL/GenBank/DDBJ databases">
        <title>Genome Sequence of Candidatus Viridilinea halotolerans isolated from saline sulfide-rich spring.</title>
        <authorList>
            <person name="Grouzdev D.S."/>
            <person name="Burganskaya E.I."/>
            <person name="Krutkina M.S."/>
            <person name="Sukhacheva M.V."/>
            <person name="Gorlenko V.M."/>
        </authorList>
    </citation>
    <scope>NUCLEOTIDE SEQUENCE [LARGE SCALE GENOMIC DNA]</scope>
    <source>
        <strain evidence="2">Chok-6</strain>
    </source>
</reference>
<dbReference type="PANTHER" id="PTHR37835">
    <property type="entry name" value="ALPHA-CLOSTRIPAIN"/>
    <property type="match status" value="1"/>
</dbReference>
<organism evidence="2 3">
    <name type="scientific">Candidatus Viridilinea halotolerans</name>
    <dbReference type="NCBI Taxonomy" id="2491704"/>
    <lineage>
        <taxon>Bacteria</taxon>
        <taxon>Bacillati</taxon>
        <taxon>Chloroflexota</taxon>
        <taxon>Chloroflexia</taxon>
        <taxon>Chloroflexales</taxon>
        <taxon>Chloroflexineae</taxon>
        <taxon>Oscillochloridaceae</taxon>
        <taxon>Candidatus Viridilinea</taxon>
    </lineage>
</organism>
<sequence length="941" mass="99366">MFPKIPWFSILLLLLFVSPVALLTAQTGDVAQVGVPCQQVLVDPTVTLSGDASPWVVYAPTRSFATEHTRSEPFALGLSAGAIVGQPVTLPSNVGDLFGRLWYRYAPASNGTVEQLRVELYRGSAVAPAGLLATVALLETGDLAVGDWRELEWNASNDLLAQLSELENQTLLLVVRVLGSGGNTTQIWLDDLALQLCQNEQRVTLRGVVTYDGEALVDAQVALSHTTAEATRVVATTRTDATGAYGFPGVVPLAEGARYRIWYLNAPLGARMGRQLGFWAGPELTSLPDSFELAGLNFDVGDVTLFAPEAHVRTVFDQIPALTLRWLPRSHPLANERHRVCLYDPARGDAQTGLPQQWCSGLLDPARDTLAVPLRNLPGFVPEAGRAYHWYVTISQAEGPQYGVSFYERVVRVQQPAEATADALLGTQNTTVPSPLSHNVGEGAGGEGHPWHPHNLSVAYGANALTALKHAGEETGGEGHLGHAQNLSEMLGTTQTTAQAADWTLLVYLAGDNALGDAARAEELWLPEAQLAVLPSLATAHPGVRLVSLVDRLGTPGVRICAYVAENEPQCEDRATASSSSATTLGDAVAMAREQYPAQRTALLVIAPGNAVGELAYAEATGQVLRLSDLQAAFQSAGLGGNQQLDLVIYQVPLFGTVDGLRAMAPYARFMVAAPDQVWQVTPYEQLVGLLAATNDAAAAATGVVARYAEAIPATRAFAMAAYDLSRVPALGVRLDALADALATELLSDQANVVPAFHAARTAAPVYDASGNGLLHGLATDGEPLSVAEDALLDLQRFVVHLSNAPLREGQNSRTPEAAQRLAALLLDGATTPVLTATLRSGLSSSGQSIALAGHGLAILLPSGERLGGQPALAESYFALNPSSSWTALLRVHLSRILPTGLGGITEGRLGGPHMLPLPGGFLPLVLPDEGRVVYLPLVAR</sequence>
<evidence type="ECO:0000313" key="2">
    <source>
        <dbReference type="EMBL" id="RRR76276.1"/>
    </source>
</evidence>
<name>A0A426U837_9CHLR</name>
<dbReference type="InterPro" id="IPR005077">
    <property type="entry name" value="Peptidase_C11"/>
</dbReference>
<gene>
    <name evidence="2" type="ORF">EI684_03315</name>
</gene>
<keyword evidence="1" id="KW-0732">Signal</keyword>
<comment type="caution">
    <text evidence="2">The sequence shown here is derived from an EMBL/GenBank/DDBJ whole genome shotgun (WGS) entry which is preliminary data.</text>
</comment>
<dbReference type="Gene3D" id="3.40.50.11970">
    <property type="match status" value="1"/>
</dbReference>
<dbReference type="Proteomes" id="UP000280307">
    <property type="component" value="Unassembled WGS sequence"/>
</dbReference>
<dbReference type="Pfam" id="PF03415">
    <property type="entry name" value="Peptidase_C11"/>
    <property type="match status" value="1"/>
</dbReference>
<accession>A0A426U837</accession>
<evidence type="ECO:0008006" key="4">
    <source>
        <dbReference type="Google" id="ProtNLM"/>
    </source>
</evidence>